<evidence type="ECO:0000313" key="3">
    <source>
        <dbReference type="EMBL" id="KAF9875156.1"/>
    </source>
</evidence>
<dbReference type="InterPro" id="IPR029058">
    <property type="entry name" value="AB_hydrolase_fold"/>
</dbReference>
<protein>
    <submittedName>
        <fullName evidence="3">Lipase 2 protein</fullName>
    </submittedName>
</protein>
<dbReference type="GeneID" id="62163213"/>
<dbReference type="EMBL" id="JAATWM020000023">
    <property type="protein sequence ID" value="KAF9875156.1"/>
    <property type="molecule type" value="Genomic_DNA"/>
</dbReference>
<dbReference type="Proteomes" id="UP000781932">
    <property type="component" value="Unassembled WGS sequence"/>
</dbReference>
<dbReference type="InterPro" id="IPR050309">
    <property type="entry name" value="Type-B_Carboxylest/Lipase"/>
</dbReference>
<feature type="chain" id="PRO_5040489120" evidence="1">
    <location>
        <begin position="16"/>
        <end position="589"/>
    </location>
</feature>
<dbReference type="AlphaFoldDB" id="A0A9P6I516"/>
<dbReference type="Pfam" id="PF00135">
    <property type="entry name" value="COesterase"/>
    <property type="match status" value="1"/>
</dbReference>
<evidence type="ECO:0000259" key="2">
    <source>
        <dbReference type="Pfam" id="PF00135"/>
    </source>
</evidence>
<dbReference type="Gene3D" id="3.40.50.1820">
    <property type="entry name" value="alpha/beta hydrolase"/>
    <property type="match status" value="1"/>
</dbReference>
<dbReference type="SUPFAM" id="SSF53474">
    <property type="entry name" value="alpha/beta-Hydrolases"/>
    <property type="match status" value="1"/>
</dbReference>
<reference evidence="3" key="2">
    <citation type="submission" date="2020-11" db="EMBL/GenBank/DDBJ databases">
        <title>Whole genome sequencing of Colletotrichum sp.</title>
        <authorList>
            <person name="Li H."/>
        </authorList>
    </citation>
    <scope>NUCLEOTIDE SEQUENCE</scope>
    <source>
        <strain evidence="3">CkLH20</strain>
    </source>
</reference>
<sequence>MLPLAVLSTAALVYAASSGHVPREDYAGPAVDTKNGTYGGVYLPTYDQDVFLGVRYAKKVVRFTRSEPLNETWAGVKPFTQYREHCWGYGIAWTGPNADWSGYPMSEDCLFLNIIRPAGLTNTSGLPVALWVHGGGFAKGGGSDKRYNYSYSVQESVAMGKPYIGITINYRLSVWGWLMGKQALDAGAVNLGYHDMRHALRWVNENIADFGGDPAKVTIVGESCGAEALSAQILAYNGRDDGLFRAAIGQSGFGGRIPRFDPGGFNSTADDQLEFDRLVANTSCAETVGTPDAIPCLQNVPFEEINNAVNVSGIAHWSPVMDGDFIQDYPTNQFRDGRFVKVPVLIGANTDEGGYFRGLRGNANVSILNTDDDFKTMVRPIFAADVEETSGKTAKQLVEELAAVYPNIQSVGIPNLVAWPEVIDKNNPDVKYWGLQNRRGNAFGGDITNIAWRRRSNMYWSQHGIPNWSYRFDAVPDGIPPNVSAAHFLEIAYVFDDVPGEGYRLKPLTSEKNRALAKTVSAAWINMISDLDPMPTGDKHAWPIYNTSAGGGVGQNMVFHVNGSYVEYDDFRAEALQWFNDHFLDVFGT</sequence>
<dbReference type="OrthoDB" id="408631at2759"/>
<proteinExistence type="predicted"/>
<organism evidence="3 4">
    <name type="scientific">Colletotrichum karsti</name>
    <dbReference type="NCBI Taxonomy" id="1095194"/>
    <lineage>
        <taxon>Eukaryota</taxon>
        <taxon>Fungi</taxon>
        <taxon>Dikarya</taxon>
        <taxon>Ascomycota</taxon>
        <taxon>Pezizomycotina</taxon>
        <taxon>Sordariomycetes</taxon>
        <taxon>Hypocreomycetidae</taxon>
        <taxon>Glomerellales</taxon>
        <taxon>Glomerellaceae</taxon>
        <taxon>Colletotrichum</taxon>
        <taxon>Colletotrichum boninense species complex</taxon>
    </lineage>
</organism>
<dbReference type="InterPro" id="IPR019819">
    <property type="entry name" value="Carboxylesterase_B_CS"/>
</dbReference>
<keyword evidence="1" id="KW-0732">Signal</keyword>
<dbReference type="PROSITE" id="PS00941">
    <property type="entry name" value="CARBOXYLESTERASE_B_2"/>
    <property type="match status" value="1"/>
</dbReference>
<feature type="signal peptide" evidence="1">
    <location>
        <begin position="1"/>
        <end position="15"/>
    </location>
</feature>
<evidence type="ECO:0000256" key="1">
    <source>
        <dbReference type="SAM" id="SignalP"/>
    </source>
</evidence>
<reference evidence="3" key="1">
    <citation type="submission" date="2020-03" db="EMBL/GenBank/DDBJ databases">
        <authorList>
            <person name="He L."/>
        </authorList>
    </citation>
    <scope>NUCLEOTIDE SEQUENCE</scope>
    <source>
        <strain evidence="3">CkLH20</strain>
    </source>
</reference>
<name>A0A9P6I516_9PEZI</name>
<evidence type="ECO:0000313" key="4">
    <source>
        <dbReference type="Proteomes" id="UP000781932"/>
    </source>
</evidence>
<accession>A0A9P6I516</accession>
<gene>
    <name evidence="3" type="ORF">CkaCkLH20_07422</name>
</gene>
<keyword evidence="4" id="KW-1185">Reference proteome</keyword>
<dbReference type="RefSeq" id="XP_038744617.1">
    <property type="nucleotide sequence ID" value="XM_038890139.1"/>
</dbReference>
<dbReference type="PANTHER" id="PTHR11559">
    <property type="entry name" value="CARBOXYLESTERASE"/>
    <property type="match status" value="1"/>
</dbReference>
<feature type="domain" description="Carboxylesterase type B" evidence="2">
    <location>
        <begin position="29"/>
        <end position="548"/>
    </location>
</feature>
<comment type="caution">
    <text evidence="3">The sequence shown here is derived from an EMBL/GenBank/DDBJ whole genome shotgun (WGS) entry which is preliminary data.</text>
</comment>
<dbReference type="InterPro" id="IPR002018">
    <property type="entry name" value="CarbesteraseB"/>
</dbReference>